<evidence type="ECO:0000313" key="3">
    <source>
        <dbReference type="Proteomes" id="UP000053593"/>
    </source>
</evidence>
<dbReference type="Proteomes" id="UP000053593">
    <property type="component" value="Unassembled WGS sequence"/>
</dbReference>
<gene>
    <name evidence="2" type="ORF">GYMLUDRAFT_919922</name>
</gene>
<name>A0A0D0BWK5_9AGAR</name>
<proteinExistence type="predicted"/>
<evidence type="ECO:0000256" key="1">
    <source>
        <dbReference type="SAM" id="MobiDB-lite"/>
    </source>
</evidence>
<protein>
    <submittedName>
        <fullName evidence="2">Uncharacterized protein</fullName>
    </submittedName>
</protein>
<organism evidence="2 3">
    <name type="scientific">Collybiopsis luxurians FD-317 M1</name>
    <dbReference type="NCBI Taxonomy" id="944289"/>
    <lineage>
        <taxon>Eukaryota</taxon>
        <taxon>Fungi</taxon>
        <taxon>Dikarya</taxon>
        <taxon>Basidiomycota</taxon>
        <taxon>Agaricomycotina</taxon>
        <taxon>Agaricomycetes</taxon>
        <taxon>Agaricomycetidae</taxon>
        <taxon>Agaricales</taxon>
        <taxon>Marasmiineae</taxon>
        <taxon>Omphalotaceae</taxon>
        <taxon>Collybiopsis</taxon>
        <taxon>Collybiopsis luxurians</taxon>
    </lineage>
</organism>
<reference evidence="2 3" key="1">
    <citation type="submission" date="2014-04" db="EMBL/GenBank/DDBJ databases">
        <title>Evolutionary Origins and Diversification of the Mycorrhizal Mutualists.</title>
        <authorList>
            <consortium name="DOE Joint Genome Institute"/>
            <consortium name="Mycorrhizal Genomics Consortium"/>
            <person name="Kohler A."/>
            <person name="Kuo A."/>
            <person name="Nagy L.G."/>
            <person name="Floudas D."/>
            <person name="Copeland A."/>
            <person name="Barry K.W."/>
            <person name="Cichocki N."/>
            <person name="Veneault-Fourrey C."/>
            <person name="LaButti K."/>
            <person name="Lindquist E.A."/>
            <person name="Lipzen A."/>
            <person name="Lundell T."/>
            <person name="Morin E."/>
            <person name="Murat C."/>
            <person name="Riley R."/>
            <person name="Ohm R."/>
            <person name="Sun H."/>
            <person name="Tunlid A."/>
            <person name="Henrissat B."/>
            <person name="Grigoriev I.V."/>
            <person name="Hibbett D.S."/>
            <person name="Martin F."/>
        </authorList>
    </citation>
    <scope>NUCLEOTIDE SEQUENCE [LARGE SCALE GENOMIC DNA]</scope>
    <source>
        <strain evidence="2 3">FD-317 M1</strain>
    </source>
</reference>
<sequence length="68" mass="7870">MTSSTISRTLKPPMKRTGGMRRWTMMSPLTMYSYSIDPLPPPTPMPPHSHNTTHNSPKWTLVCRLHHR</sequence>
<accession>A0A0D0BWK5</accession>
<feature type="region of interest" description="Disordered" evidence="1">
    <location>
        <begin position="1"/>
        <end position="21"/>
    </location>
</feature>
<dbReference type="AlphaFoldDB" id="A0A0D0BWK5"/>
<dbReference type="HOGENOM" id="CLU_2794196_0_0_1"/>
<feature type="region of interest" description="Disordered" evidence="1">
    <location>
        <begin position="40"/>
        <end position="60"/>
    </location>
</feature>
<dbReference type="EMBL" id="KN834820">
    <property type="protein sequence ID" value="KIK54079.1"/>
    <property type="molecule type" value="Genomic_DNA"/>
</dbReference>
<keyword evidence="3" id="KW-1185">Reference proteome</keyword>
<evidence type="ECO:0000313" key="2">
    <source>
        <dbReference type="EMBL" id="KIK54079.1"/>
    </source>
</evidence>